<feature type="compositionally biased region" description="Pro residues" evidence="5">
    <location>
        <begin position="109"/>
        <end position="123"/>
    </location>
</feature>
<proteinExistence type="inferred from homology"/>
<gene>
    <name evidence="8" type="ORF">FRZ32_01860</name>
</gene>
<evidence type="ECO:0000256" key="3">
    <source>
        <dbReference type="ARBA" id="ARBA00023110"/>
    </source>
</evidence>
<dbReference type="InterPro" id="IPR029000">
    <property type="entry name" value="Cyclophilin-like_dom_sf"/>
</dbReference>
<feature type="domain" description="PPIase cyclophilin-type" evidence="7">
    <location>
        <begin position="136"/>
        <end position="277"/>
    </location>
</feature>
<dbReference type="PROSITE" id="PS00170">
    <property type="entry name" value="CSA_PPIASE_1"/>
    <property type="match status" value="1"/>
</dbReference>
<evidence type="ECO:0000259" key="7">
    <source>
        <dbReference type="PROSITE" id="PS50072"/>
    </source>
</evidence>
<evidence type="ECO:0000256" key="2">
    <source>
        <dbReference type="ARBA" id="ARBA00013194"/>
    </source>
</evidence>
<dbReference type="Gene3D" id="2.40.100.10">
    <property type="entry name" value="Cyclophilin-like"/>
    <property type="match status" value="1"/>
</dbReference>
<keyword evidence="3" id="KW-0697">Rotamase</keyword>
<dbReference type="PANTHER" id="PTHR45625:SF4">
    <property type="entry name" value="PEPTIDYLPROLYL ISOMERASE DOMAIN AND WD REPEAT-CONTAINING PROTEIN 1"/>
    <property type="match status" value="1"/>
</dbReference>
<feature type="region of interest" description="Disordered" evidence="5">
    <location>
        <begin position="288"/>
        <end position="340"/>
    </location>
</feature>
<dbReference type="GO" id="GO:0006457">
    <property type="term" value="P:protein folding"/>
    <property type="evidence" value="ECO:0007669"/>
    <property type="project" value="InterPro"/>
</dbReference>
<dbReference type="InterPro" id="IPR044666">
    <property type="entry name" value="Cyclophilin_A-like"/>
</dbReference>
<dbReference type="Proteomes" id="UP000321249">
    <property type="component" value="Unassembled WGS sequence"/>
</dbReference>
<comment type="caution">
    <text evidence="8">The sequence shown here is derived from an EMBL/GenBank/DDBJ whole genome shotgun (WGS) entry which is preliminary data.</text>
</comment>
<dbReference type="SUPFAM" id="SSF50891">
    <property type="entry name" value="Cyclophilin-like"/>
    <property type="match status" value="1"/>
</dbReference>
<evidence type="ECO:0000256" key="4">
    <source>
        <dbReference type="ARBA" id="ARBA00023235"/>
    </source>
</evidence>
<dbReference type="InterPro" id="IPR020892">
    <property type="entry name" value="Cyclophilin-type_PPIase_CS"/>
</dbReference>
<keyword evidence="9" id="KW-1185">Reference proteome</keyword>
<dbReference type="CDD" id="cd00317">
    <property type="entry name" value="cyclophilin"/>
    <property type="match status" value="1"/>
</dbReference>
<organism evidence="8 9">
    <name type="scientific">Allosphingosinicella ginsenosidimutans</name>
    <dbReference type="NCBI Taxonomy" id="1176539"/>
    <lineage>
        <taxon>Bacteria</taxon>
        <taxon>Pseudomonadati</taxon>
        <taxon>Pseudomonadota</taxon>
        <taxon>Alphaproteobacteria</taxon>
        <taxon>Sphingomonadales</taxon>
        <taxon>Sphingomonadaceae</taxon>
        <taxon>Allosphingosinicella</taxon>
    </lineage>
</organism>
<accession>A0A5C6TR86</accession>
<evidence type="ECO:0000256" key="1">
    <source>
        <dbReference type="ARBA" id="ARBA00007365"/>
    </source>
</evidence>
<dbReference type="AlphaFoldDB" id="A0A5C6TR86"/>
<name>A0A5C6TR86_9SPHN</name>
<dbReference type="PROSITE" id="PS50072">
    <property type="entry name" value="CSA_PPIASE_2"/>
    <property type="match status" value="1"/>
</dbReference>
<dbReference type="EC" id="5.2.1.8" evidence="2"/>
<dbReference type="PANTHER" id="PTHR45625">
    <property type="entry name" value="PEPTIDYL-PROLYL CIS-TRANS ISOMERASE-RELATED"/>
    <property type="match status" value="1"/>
</dbReference>
<feature type="compositionally biased region" description="Low complexity" evidence="5">
    <location>
        <begin position="25"/>
        <end position="108"/>
    </location>
</feature>
<feature type="signal peptide" evidence="6">
    <location>
        <begin position="1"/>
        <end position="20"/>
    </location>
</feature>
<evidence type="ECO:0000256" key="5">
    <source>
        <dbReference type="SAM" id="MobiDB-lite"/>
    </source>
</evidence>
<evidence type="ECO:0000256" key="6">
    <source>
        <dbReference type="SAM" id="SignalP"/>
    </source>
</evidence>
<dbReference type="EMBL" id="VOQQ01000001">
    <property type="protein sequence ID" value="TXC62511.1"/>
    <property type="molecule type" value="Genomic_DNA"/>
</dbReference>
<evidence type="ECO:0000313" key="9">
    <source>
        <dbReference type="Proteomes" id="UP000321249"/>
    </source>
</evidence>
<reference evidence="8 9" key="1">
    <citation type="journal article" date="2015" name="J. Microbiol.">
        <title>Sphingosinicella ginsenosidimutans sp. nov., with ginsenoside converting activity.</title>
        <authorList>
            <person name="Kim J.K."/>
            <person name="Kang M.S."/>
            <person name="Park S.C."/>
            <person name="Kim K.M."/>
            <person name="Choi K."/>
            <person name="Yoon M.H."/>
            <person name="Im W.T."/>
        </authorList>
    </citation>
    <scope>NUCLEOTIDE SEQUENCE [LARGE SCALE GENOMIC DNA]</scope>
    <source>
        <strain evidence="8 9">BS-11</strain>
    </source>
</reference>
<dbReference type="Pfam" id="PF00160">
    <property type="entry name" value="Pro_isomerase"/>
    <property type="match status" value="1"/>
</dbReference>
<evidence type="ECO:0000313" key="8">
    <source>
        <dbReference type="EMBL" id="TXC62511.1"/>
    </source>
</evidence>
<feature type="region of interest" description="Disordered" evidence="5">
    <location>
        <begin position="25"/>
        <end position="128"/>
    </location>
</feature>
<dbReference type="OrthoDB" id="9807797at2"/>
<dbReference type="PRINTS" id="PR00153">
    <property type="entry name" value="CSAPPISMRASE"/>
</dbReference>
<comment type="similarity">
    <text evidence="1">Belongs to the cyclophilin-type PPIase family.</text>
</comment>
<sequence length="340" mass="34749">MRLSSLFAGLTGLLFAGALAAQVPDQAAGDPPAPAASEAAPSEAQAQPPAAATPAPAAEAPTPGDSQARPPAAETPAPAAETPAPAAETPAPAADAPASAAQPAAPTRPSGPLPVPPPPPPLTPENTWVLDLSDGGRVQIQLRPDVAPNTVQRIKTLTEQGFYNNLIFHRVIEGFMAQGGDPRGNGTGGSTLPDLPAEINGLPHLRGAVAMARAQDLNSANSQFYIMFTPHLAMDRDYTVFGRVVSGMNFVDAIQRGEPPANPTRIVRASLGSDNVPEMSAEALRAAGAPAAPASTEGSILGIPSAPPRAQPGTNVGPVMPQPGVPRQPEQPQQQRRRPS</sequence>
<protein>
    <recommendedName>
        <fullName evidence="2">peptidylprolyl isomerase</fullName>
        <ecNumber evidence="2">5.2.1.8</ecNumber>
    </recommendedName>
</protein>
<dbReference type="InterPro" id="IPR002130">
    <property type="entry name" value="Cyclophilin-type_PPIase_dom"/>
</dbReference>
<keyword evidence="6" id="KW-0732">Signal</keyword>
<keyword evidence="4 8" id="KW-0413">Isomerase</keyword>
<feature type="chain" id="PRO_5022757172" description="peptidylprolyl isomerase" evidence="6">
    <location>
        <begin position="21"/>
        <end position="340"/>
    </location>
</feature>
<dbReference type="GO" id="GO:0003755">
    <property type="term" value="F:peptidyl-prolyl cis-trans isomerase activity"/>
    <property type="evidence" value="ECO:0007669"/>
    <property type="project" value="UniProtKB-KW"/>
</dbReference>